<organism evidence="1">
    <name type="scientific">uncultured Thermomicrobiales bacterium</name>
    <dbReference type="NCBI Taxonomy" id="1645740"/>
    <lineage>
        <taxon>Bacteria</taxon>
        <taxon>Pseudomonadati</taxon>
        <taxon>Thermomicrobiota</taxon>
        <taxon>Thermomicrobia</taxon>
        <taxon>Thermomicrobiales</taxon>
        <taxon>environmental samples</taxon>
    </lineage>
</organism>
<dbReference type="Pfam" id="PF02082">
    <property type="entry name" value="Rrf2"/>
    <property type="match status" value="1"/>
</dbReference>
<dbReference type="PANTHER" id="PTHR33221:SF15">
    <property type="entry name" value="HTH-TYPE TRANSCRIPTIONAL REGULATOR YWGB-RELATED"/>
    <property type="match status" value="1"/>
</dbReference>
<dbReference type="GO" id="GO:0005829">
    <property type="term" value="C:cytosol"/>
    <property type="evidence" value="ECO:0007669"/>
    <property type="project" value="TreeGrafter"/>
</dbReference>
<dbReference type="InterPro" id="IPR000944">
    <property type="entry name" value="Tscrpt_reg_Rrf2"/>
</dbReference>
<evidence type="ECO:0000313" key="1">
    <source>
        <dbReference type="EMBL" id="CAA9589658.1"/>
    </source>
</evidence>
<dbReference type="GO" id="GO:0003700">
    <property type="term" value="F:DNA-binding transcription factor activity"/>
    <property type="evidence" value="ECO:0007669"/>
    <property type="project" value="TreeGrafter"/>
</dbReference>
<dbReference type="PROSITE" id="PS51197">
    <property type="entry name" value="HTH_RRF2_2"/>
    <property type="match status" value="1"/>
</dbReference>
<sequence>MKRDSKLSIALHILAHLAAAGVRPTVSEELAAHLGTNPVVIRRALARLREAGIVTSVKGHGGGWTVARPAAAISLGEIYAALGERGDLVAAREPEPDGCLLAARVDQVLDGFYAEAEALLRRRLASISLAELAADFGRRHAEWAAGIGREAISDG</sequence>
<dbReference type="InterPro" id="IPR036388">
    <property type="entry name" value="WH-like_DNA-bd_sf"/>
</dbReference>
<gene>
    <name evidence="1" type="ORF">AVDCRST_MAG18-4705</name>
</gene>
<dbReference type="SUPFAM" id="SSF46785">
    <property type="entry name" value="Winged helix' DNA-binding domain"/>
    <property type="match status" value="1"/>
</dbReference>
<name>A0A6J4VUQ8_9BACT</name>
<dbReference type="AlphaFoldDB" id="A0A6J4VUQ8"/>
<dbReference type="PANTHER" id="PTHR33221">
    <property type="entry name" value="WINGED HELIX-TURN-HELIX TRANSCRIPTIONAL REGULATOR, RRF2 FAMILY"/>
    <property type="match status" value="1"/>
</dbReference>
<reference evidence="1" key="1">
    <citation type="submission" date="2020-02" db="EMBL/GenBank/DDBJ databases">
        <authorList>
            <person name="Meier V. D."/>
        </authorList>
    </citation>
    <scope>NUCLEOTIDE SEQUENCE</scope>
    <source>
        <strain evidence="1">AVDCRST_MAG18</strain>
    </source>
</reference>
<accession>A0A6J4VUQ8</accession>
<dbReference type="EMBL" id="CADCWN010000379">
    <property type="protein sequence ID" value="CAA9589658.1"/>
    <property type="molecule type" value="Genomic_DNA"/>
</dbReference>
<proteinExistence type="predicted"/>
<protein>
    <submittedName>
        <fullName evidence="1">Rrf2 family transcriptional regulator, group III</fullName>
    </submittedName>
</protein>
<dbReference type="Gene3D" id="1.10.10.10">
    <property type="entry name" value="Winged helix-like DNA-binding domain superfamily/Winged helix DNA-binding domain"/>
    <property type="match status" value="1"/>
</dbReference>
<dbReference type="InterPro" id="IPR036390">
    <property type="entry name" value="WH_DNA-bd_sf"/>
</dbReference>